<dbReference type="KEGG" id="naer:MJ1_0462"/>
<reference evidence="2" key="1">
    <citation type="journal article" date="2022" name="Int. J. Syst. Evol. Microbiol.">
        <title>Nanobdella aerobiophila gen. nov., sp. nov., a thermoacidophilic, obligate ectosymbiotic archaeon, and proposal of Nanobdellaceae fam. nov., Nanobdellales ord. nov. and Nanobdellia class. nov.</title>
        <authorList>
            <person name="Kato S."/>
            <person name="Ogasawara A."/>
            <person name="Itoh T."/>
            <person name="Sakai H.D."/>
            <person name="Shimizu M."/>
            <person name="Yuki M."/>
            <person name="Kaneko M."/>
            <person name="Takashina T."/>
            <person name="Ohkuma M."/>
        </authorList>
    </citation>
    <scope>NUCLEOTIDE SEQUENCE [LARGE SCALE GENOMIC DNA]</scope>
    <source>
        <strain evidence="2">MJ1</strain>
    </source>
</reference>
<evidence type="ECO:0000313" key="1">
    <source>
        <dbReference type="EMBL" id="BBL45620.1"/>
    </source>
</evidence>
<dbReference type="RefSeq" id="WP_258392936.1">
    <property type="nucleotide sequence ID" value="NZ_AP019769.1"/>
</dbReference>
<dbReference type="AlphaFoldDB" id="A0A915SY89"/>
<protein>
    <submittedName>
        <fullName evidence="1">Uncharacterized protein</fullName>
    </submittedName>
</protein>
<dbReference type="Proteomes" id="UP001055553">
    <property type="component" value="Chromosome"/>
</dbReference>
<sequence>MKARLFFEAFSNDKDKLIELLDKTLPDNISKFKNYQIIEKKTAEPIEKEMPTPDNKKINGWSSYLEVYADFKDFDSIIDFILFYTPSKIEVEDIRELKIVAKDQEVKYNKERINILLNQISQAIFSKVTAVANAYIMQAKKAVGNQQSNIGNTQNLTNLKLPK</sequence>
<keyword evidence="2" id="KW-1185">Reference proteome</keyword>
<organism evidence="1 2">
    <name type="scientific">Nanobdella aerobiophila</name>
    <dbReference type="NCBI Taxonomy" id="2586965"/>
    <lineage>
        <taxon>Archaea</taxon>
        <taxon>Nanobdellota</taxon>
        <taxon>Nanobdellia</taxon>
        <taxon>Nanobdellales</taxon>
        <taxon>Nanobdellaceae</taxon>
        <taxon>Nanobdella</taxon>
    </lineage>
</organism>
<dbReference type="EMBL" id="AP019769">
    <property type="protein sequence ID" value="BBL45620.1"/>
    <property type="molecule type" value="Genomic_DNA"/>
</dbReference>
<name>A0A915SY89_9ARCH</name>
<dbReference type="GeneID" id="74568409"/>
<proteinExistence type="predicted"/>
<gene>
    <name evidence="1" type="ORF">MJ1_0462</name>
</gene>
<accession>A0A915SY89</accession>
<evidence type="ECO:0000313" key="2">
    <source>
        <dbReference type="Proteomes" id="UP001055553"/>
    </source>
</evidence>